<feature type="region of interest" description="Disordered" evidence="1">
    <location>
        <begin position="226"/>
        <end position="254"/>
    </location>
</feature>
<organism evidence="2 3">
    <name type="scientific">Ambispora leptoticha</name>
    <dbReference type="NCBI Taxonomy" id="144679"/>
    <lineage>
        <taxon>Eukaryota</taxon>
        <taxon>Fungi</taxon>
        <taxon>Fungi incertae sedis</taxon>
        <taxon>Mucoromycota</taxon>
        <taxon>Glomeromycotina</taxon>
        <taxon>Glomeromycetes</taxon>
        <taxon>Archaeosporales</taxon>
        <taxon>Ambisporaceae</taxon>
        <taxon>Ambispora</taxon>
    </lineage>
</organism>
<gene>
    <name evidence="2" type="ORF">ALEPTO_LOCUS9188</name>
</gene>
<dbReference type="AlphaFoldDB" id="A0A9N9GU46"/>
<dbReference type="EMBL" id="CAJVPS010006546">
    <property type="protein sequence ID" value="CAG8626583.1"/>
    <property type="molecule type" value="Genomic_DNA"/>
</dbReference>
<proteinExistence type="predicted"/>
<evidence type="ECO:0000313" key="2">
    <source>
        <dbReference type="EMBL" id="CAG8626583.1"/>
    </source>
</evidence>
<evidence type="ECO:0000313" key="3">
    <source>
        <dbReference type="Proteomes" id="UP000789508"/>
    </source>
</evidence>
<dbReference type="Proteomes" id="UP000789508">
    <property type="component" value="Unassembled WGS sequence"/>
</dbReference>
<keyword evidence="3" id="KW-1185">Reference proteome</keyword>
<evidence type="ECO:0000256" key="1">
    <source>
        <dbReference type="SAM" id="MobiDB-lite"/>
    </source>
</evidence>
<protein>
    <submittedName>
        <fullName evidence="2">13933_t:CDS:1</fullName>
    </submittedName>
</protein>
<sequence>MSTSKSAGKRRDDEPYGTSSKTKSKAELKREEESFSKYVKEQQKALKNKGKNGDFSTFSSGKWPIERLSNDGKSIKPIKPQGRVVYGTPPPSFKSRTETEPTNILFVADQVRDNPNPLTAPQRKSRFPLKVDSASFGISLAEENNQSSVNKTPCETNFDICQEKNNQCITSLEGREIAEFLDEVHKKRVSDSFRQRKHEEKLKRESVIQDVSSDLSYNKETVNTVNDQVPKLSHDTETVNDQDLRLPRGQEYYR</sequence>
<accession>A0A9N9GU46</accession>
<feature type="compositionally biased region" description="Basic and acidic residues" evidence="1">
    <location>
        <begin position="232"/>
        <end position="254"/>
    </location>
</feature>
<comment type="caution">
    <text evidence="2">The sequence shown here is derived from an EMBL/GenBank/DDBJ whole genome shotgun (WGS) entry which is preliminary data.</text>
</comment>
<feature type="compositionally biased region" description="Basic and acidic residues" evidence="1">
    <location>
        <begin position="24"/>
        <end position="44"/>
    </location>
</feature>
<reference evidence="2" key="1">
    <citation type="submission" date="2021-06" db="EMBL/GenBank/DDBJ databases">
        <authorList>
            <person name="Kallberg Y."/>
            <person name="Tangrot J."/>
            <person name="Rosling A."/>
        </authorList>
    </citation>
    <scope>NUCLEOTIDE SEQUENCE</scope>
    <source>
        <strain evidence="2">FL130A</strain>
    </source>
</reference>
<feature type="compositionally biased region" description="Basic and acidic residues" evidence="1">
    <location>
        <begin position="64"/>
        <end position="74"/>
    </location>
</feature>
<name>A0A9N9GU46_9GLOM</name>
<dbReference type="OrthoDB" id="10572926at2759"/>
<feature type="region of interest" description="Disordered" evidence="1">
    <location>
        <begin position="1"/>
        <end position="101"/>
    </location>
</feature>